<dbReference type="PANTHER" id="PTHR32329">
    <property type="entry name" value="BIFUNCTIONAL PROTEIN [INCLUDES 2-HYDROXYACYL-COA DEHYDRATASE (N-TER) AND ITS ACTIVATOR DOMAIN (C_TERM)-RELATED"/>
    <property type="match status" value="1"/>
</dbReference>
<evidence type="ECO:0000313" key="7">
    <source>
        <dbReference type="EMBL" id="ABR47338.1"/>
    </source>
</evidence>
<dbReference type="eggNOG" id="COG1924">
    <property type="taxonomic scope" value="Bacteria"/>
</dbReference>
<dbReference type="NCBIfam" id="TIGR00241">
    <property type="entry name" value="CoA_E_activ"/>
    <property type="match status" value="2"/>
</dbReference>
<dbReference type="RefSeq" id="WP_012062379.1">
    <property type="nucleotide sequence ID" value="NC_009633.1"/>
</dbReference>
<dbReference type="OrthoDB" id="9802715at2"/>
<dbReference type="InterPro" id="IPR018709">
    <property type="entry name" value="CoA_activase_DUF2229"/>
</dbReference>
<protein>
    <submittedName>
        <fullName evidence="7">Putative CoA-substrate-specific enzyme activase</fullName>
    </submittedName>
</protein>
<dbReference type="Gene3D" id="3.40.50.11900">
    <property type="match status" value="1"/>
</dbReference>
<dbReference type="GO" id="GO:0051536">
    <property type="term" value="F:iron-sulfur cluster binding"/>
    <property type="evidence" value="ECO:0007669"/>
    <property type="project" value="UniProtKB-KW"/>
</dbReference>
<reference evidence="8" key="1">
    <citation type="journal article" date="2016" name="Genome Announc.">
        <title>Complete genome sequence of Alkaliphilus metalliredigens strain QYMF, an alkaliphilic and metal-reducing bacterium isolated from borax-contaminated leachate ponds.</title>
        <authorList>
            <person name="Hwang C."/>
            <person name="Copeland A."/>
            <person name="Lucas S."/>
            <person name="Lapidus A."/>
            <person name="Barry K."/>
            <person name="Detter J.C."/>
            <person name="Glavina Del Rio T."/>
            <person name="Hammon N."/>
            <person name="Israni S."/>
            <person name="Dalin E."/>
            <person name="Tice H."/>
            <person name="Pitluck S."/>
            <person name="Chertkov O."/>
            <person name="Brettin T."/>
            <person name="Bruce D."/>
            <person name="Han C."/>
            <person name="Schmutz J."/>
            <person name="Larimer F."/>
            <person name="Land M.L."/>
            <person name="Hauser L."/>
            <person name="Kyrpides N."/>
            <person name="Mikhailova N."/>
            <person name="Ye Q."/>
            <person name="Zhou J."/>
            <person name="Richardson P."/>
            <person name="Fields M.W."/>
        </authorList>
    </citation>
    <scope>NUCLEOTIDE SEQUENCE [LARGE SCALE GENOMIC DNA]</scope>
    <source>
        <strain evidence="8">QYMF</strain>
    </source>
</reference>
<evidence type="ECO:0000313" key="8">
    <source>
        <dbReference type="Proteomes" id="UP000001572"/>
    </source>
</evidence>
<dbReference type="eggNOG" id="COG3580">
    <property type="taxonomic scope" value="Bacteria"/>
</dbReference>
<accession>A6TMC0</accession>
<evidence type="ECO:0000256" key="4">
    <source>
        <dbReference type="ARBA" id="ARBA00023014"/>
    </source>
</evidence>
<dbReference type="eggNOG" id="COG3581">
    <property type="taxonomic scope" value="Bacteria"/>
</dbReference>
<dbReference type="InterPro" id="IPR051805">
    <property type="entry name" value="Dehydratase_Activator_Redct"/>
</dbReference>
<keyword evidence="3" id="KW-0408">Iron</keyword>
<dbReference type="InterPro" id="IPR008275">
    <property type="entry name" value="CoA_E_activase_dom"/>
</dbReference>
<dbReference type="CDD" id="cd24034">
    <property type="entry name" value="ASKHA_NBD_O66634-like_rpt1"/>
    <property type="match status" value="1"/>
</dbReference>
<feature type="domain" description="ATPase BadF/BadG/BcrA/BcrD type" evidence="5">
    <location>
        <begin position="321"/>
        <end position="572"/>
    </location>
</feature>
<dbReference type="STRING" id="293826.Amet_1127"/>
<dbReference type="Pfam" id="PF09989">
    <property type="entry name" value="DUF2229"/>
    <property type="match status" value="1"/>
</dbReference>
<comment type="cofactor">
    <cofactor evidence="1">
        <name>[4Fe-4S] cluster</name>
        <dbReference type="ChEBI" id="CHEBI:49883"/>
    </cofactor>
</comment>
<dbReference type="CDD" id="cd24035">
    <property type="entry name" value="ASKHA_NBD_O66634-like_rpt2"/>
    <property type="match status" value="1"/>
</dbReference>
<name>A6TMC0_ALKMQ</name>
<evidence type="ECO:0000256" key="2">
    <source>
        <dbReference type="ARBA" id="ARBA00022723"/>
    </source>
</evidence>
<organism evidence="7 8">
    <name type="scientific">Alkaliphilus metalliredigens (strain QYMF)</name>
    <dbReference type="NCBI Taxonomy" id="293826"/>
    <lineage>
        <taxon>Bacteria</taxon>
        <taxon>Bacillati</taxon>
        <taxon>Bacillota</taxon>
        <taxon>Clostridia</taxon>
        <taxon>Peptostreptococcales</taxon>
        <taxon>Natronincolaceae</taxon>
        <taxon>Alkaliphilus</taxon>
    </lineage>
</organism>
<dbReference type="InterPro" id="IPR002731">
    <property type="entry name" value="ATPase_BadF"/>
</dbReference>
<dbReference type="Pfam" id="PF01869">
    <property type="entry name" value="BcrAD_BadFG"/>
    <property type="match status" value="2"/>
</dbReference>
<evidence type="ECO:0000256" key="1">
    <source>
        <dbReference type="ARBA" id="ARBA00001966"/>
    </source>
</evidence>
<gene>
    <name evidence="7" type="ordered locus">Amet_1127</name>
</gene>
<feature type="domain" description="DUF2229" evidence="6">
    <location>
        <begin position="633"/>
        <end position="849"/>
    </location>
</feature>
<keyword evidence="4" id="KW-0411">Iron-sulfur</keyword>
<dbReference type="Gene3D" id="3.30.420.40">
    <property type="match status" value="4"/>
</dbReference>
<keyword evidence="2" id="KW-0479">Metal-binding</keyword>
<dbReference type="PANTHER" id="PTHR32329:SF7">
    <property type="entry name" value="ACTIVATOR OF 2-HYDROXYACYL-COA-HYDRATASE"/>
    <property type="match status" value="1"/>
</dbReference>
<evidence type="ECO:0000259" key="6">
    <source>
        <dbReference type="Pfam" id="PF09989"/>
    </source>
</evidence>
<sequence length="1350" mass="151523">MYSLGIDVGYSAIKFVLINKELQIIDRTYILHKGRIKEEIGQYFTKIISQYGSENINYGAATGQGSKFISEKQGITWINEVTSLVEGSWRVHPDVNTVIEIGGQSSKYITNMNQSDKSNMKISINSNCSAGTGSFIEEQVSRLDIKLEDYSKYTEEATFIPRIAGRCSVFAKTDIIHHQQEGTDAKDILLGLAYALVKNYRANVIKRSSIQKPILFTGGVAYNKAIIEALRETLKLNEEDVVVPEDCGNVAALGAAIIAMRDKISIDLSKVQIIIENTESKLSFIEDTVTFPPLNQYGKNDSLNKHDCKNVGLESEISGYIGLDIGSTSTNVLLMDQANHVIAFKYLRTLGDPIEAVRKGLLEIKKDMGKEIKVLGVGATGSGRYMAGDFVGADVIIDEITAQAKAAYSIDKEVDTIIEIGGQDSKFIKLENGIVSDFEMNKICAAGTGSFIEEQAKKLNIPISEFGALALSSQNPVDLGDRCTVFIETNVAASMSQEAKIEDIAAGLSYSIVKNYLNKVVGKKEIGKKVFFQGGVAHNQAVVNAFRSILGKQVEVPDFFSVTGAYGVAILAKEHMGNSVSVFKGFELEDGLTFKRTEKKQITTESKITKVFEEIEKHYLEGYETILDPAKRTVGIPRVLFLHKLFPLFNTFFKELGFNVILSDNSNEETVELSQEFSMEETCYPIKLINGHVAQLLEKKVDYVFLPSLYTMSHPVSTTRQNYGCVYMQCFPKLINQTMELESRGVELLSPALSFEFGKKYMMKTLMELGKKLKKNSVQTALALTKGMKRLKEFEMKVEKLGEKTIQSLGKDEKAFVIITRAYGIADPILNMGIPEKLEKLGYKVLSLSNLPAHDQDTSKEHPNLYWPFGQHILSGAQMIKQHPNLYPIYITNHGCGPDTALAHYFKEEMKGKPYLNIEVDEHFSSVGVLTRVEAFVNSLKSEPVLEGEVLEIKQYADMVVHKPTNIKSKLHEIDKKTVLYLPHLYPYAQMLATYLQAKGHEAYVLPMTNKKTLDLGRKHTLSKEYLSFTGLVGDVLRQALKCEESSENYGFIIPTSEGSEVGGQYHRLLRDKLDGEKRQKAEIMAPFIEDVIKDSTISRDIFLMLLGGDLINTVSRNKREKYLDKIQSLIQKNELTIDHLKIMAKEIYSGIKRPDHSKKIFVVGEVNVLFNDFMNNNTFKTMEEQGVQLLYAPLSEYMWFVWRDYLSQQNNGKELEAHKELIRLSGYIQTISRILMDESTFERDLESLVQRADQHLGLYSGGNGRYRHAKVMGDLNDIKGIITVSSMYENTNTILNILSEDKNNISKIPVLNMTFDGNENEIDKSKIDSFTYYVLQENNSEEASNERGA</sequence>
<dbReference type="GO" id="GO:0046872">
    <property type="term" value="F:metal ion binding"/>
    <property type="evidence" value="ECO:0007669"/>
    <property type="project" value="UniProtKB-KW"/>
</dbReference>
<dbReference type="KEGG" id="amt:Amet_1127"/>
<keyword evidence="8" id="KW-1185">Reference proteome</keyword>
<dbReference type="InterPro" id="IPR043129">
    <property type="entry name" value="ATPase_NBD"/>
</dbReference>
<evidence type="ECO:0000259" key="5">
    <source>
        <dbReference type="Pfam" id="PF01869"/>
    </source>
</evidence>
<evidence type="ECO:0000256" key="3">
    <source>
        <dbReference type="ARBA" id="ARBA00023004"/>
    </source>
</evidence>
<dbReference type="Proteomes" id="UP000001572">
    <property type="component" value="Chromosome"/>
</dbReference>
<dbReference type="HOGENOM" id="CLU_002393_2_0_9"/>
<dbReference type="EMBL" id="CP000724">
    <property type="protein sequence ID" value="ABR47338.1"/>
    <property type="molecule type" value="Genomic_DNA"/>
</dbReference>
<proteinExistence type="predicted"/>
<feature type="domain" description="ATPase BadF/BadG/BcrA/BcrD type" evidence="5">
    <location>
        <begin position="4"/>
        <end position="259"/>
    </location>
</feature>
<dbReference type="SUPFAM" id="SSF53067">
    <property type="entry name" value="Actin-like ATPase domain"/>
    <property type="match status" value="2"/>
</dbReference>